<dbReference type="AlphaFoldDB" id="A0A2K3JUX8"/>
<dbReference type="EMBL" id="ASHM01077199">
    <property type="protein sequence ID" value="PNX57798.1"/>
    <property type="molecule type" value="Genomic_DNA"/>
</dbReference>
<name>A0A2K3JUX8_TRIPR</name>
<feature type="non-terminal residue" evidence="1">
    <location>
        <position position="28"/>
    </location>
</feature>
<accession>A0A2K3JUX8</accession>
<gene>
    <name evidence="1" type="ORF">L195_g050587</name>
</gene>
<dbReference type="Proteomes" id="UP000236291">
    <property type="component" value="Unassembled WGS sequence"/>
</dbReference>
<evidence type="ECO:0000313" key="1">
    <source>
        <dbReference type="EMBL" id="PNX57798.1"/>
    </source>
</evidence>
<reference evidence="1 2" key="2">
    <citation type="journal article" date="2017" name="Front. Plant Sci.">
        <title>Gene Classification and Mining of Molecular Markers Useful in Red Clover (Trifolium pratense) Breeding.</title>
        <authorList>
            <person name="Istvanek J."/>
            <person name="Dluhosova J."/>
            <person name="Dluhos P."/>
            <person name="Patkova L."/>
            <person name="Nedelnik J."/>
            <person name="Repkova J."/>
        </authorList>
    </citation>
    <scope>NUCLEOTIDE SEQUENCE [LARGE SCALE GENOMIC DNA]</scope>
    <source>
        <strain evidence="2">cv. Tatra</strain>
        <tissue evidence="1">Young leaves</tissue>
    </source>
</reference>
<organism evidence="1 2">
    <name type="scientific">Trifolium pratense</name>
    <name type="common">Red clover</name>
    <dbReference type="NCBI Taxonomy" id="57577"/>
    <lineage>
        <taxon>Eukaryota</taxon>
        <taxon>Viridiplantae</taxon>
        <taxon>Streptophyta</taxon>
        <taxon>Embryophyta</taxon>
        <taxon>Tracheophyta</taxon>
        <taxon>Spermatophyta</taxon>
        <taxon>Magnoliopsida</taxon>
        <taxon>eudicotyledons</taxon>
        <taxon>Gunneridae</taxon>
        <taxon>Pentapetalae</taxon>
        <taxon>rosids</taxon>
        <taxon>fabids</taxon>
        <taxon>Fabales</taxon>
        <taxon>Fabaceae</taxon>
        <taxon>Papilionoideae</taxon>
        <taxon>50 kb inversion clade</taxon>
        <taxon>NPAAA clade</taxon>
        <taxon>Hologalegina</taxon>
        <taxon>IRL clade</taxon>
        <taxon>Trifolieae</taxon>
        <taxon>Trifolium</taxon>
    </lineage>
</organism>
<protein>
    <submittedName>
        <fullName evidence="1">Uncharacterized protein</fullName>
    </submittedName>
</protein>
<evidence type="ECO:0000313" key="2">
    <source>
        <dbReference type="Proteomes" id="UP000236291"/>
    </source>
</evidence>
<comment type="caution">
    <text evidence="1">The sequence shown here is derived from an EMBL/GenBank/DDBJ whole genome shotgun (WGS) entry which is preliminary data.</text>
</comment>
<proteinExistence type="predicted"/>
<reference evidence="1 2" key="1">
    <citation type="journal article" date="2014" name="Am. J. Bot.">
        <title>Genome assembly and annotation for red clover (Trifolium pratense; Fabaceae).</title>
        <authorList>
            <person name="Istvanek J."/>
            <person name="Jaros M."/>
            <person name="Krenek A."/>
            <person name="Repkova J."/>
        </authorList>
    </citation>
    <scope>NUCLEOTIDE SEQUENCE [LARGE SCALE GENOMIC DNA]</scope>
    <source>
        <strain evidence="2">cv. Tatra</strain>
        <tissue evidence="1">Young leaves</tissue>
    </source>
</reference>
<sequence>MHIAFTVYHGRGVGNAVILPVDDASQIP</sequence>